<feature type="repeat" description="TPR" evidence="1">
    <location>
        <begin position="231"/>
        <end position="264"/>
    </location>
</feature>
<dbReference type="Pfam" id="PF13414">
    <property type="entry name" value="TPR_11"/>
    <property type="match status" value="1"/>
</dbReference>
<dbReference type="PROSITE" id="PS50005">
    <property type="entry name" value="TPR"/>
    <property type="match status" value="1"/>
</dbReference>
<reference evidence="2" key="2">
    <citation type="journal article" date="2022" name="Microbiol. Resour. Announc.">
        <title>Metagenome Sequencing to Explore Phylogenomics of Terrestrial Cyanobacteria.</title>
        <authorList>
            <person name="Ward R.D."/>
            <person name="Stajich J.E."/>
            <person name="Johansen J.R."/>
            <person name="Huntemann M."/>
            <person name="Clum A."/>
            <person name="Foster B."/>
            <person name="Foster B."/>
            <person name="Roux S."/>
            <person name="Palaniappan K."/>
            <person name="Varghese N."/>
            <person name="Mukherjee S."/>
            <person name="Reddy T.B.K."/>
            <person name="Daum C."/>
            <person name="Copeland A."/>
            <person name="Chen I.A."/>
            <person name="Ivanova N.N."/>
            <person name="Kyrpides N.C."/>
            <person name="Shapiro N."/>
            <person name="Eloe-Fadrosh E.A."/>
            <person name="Pietrasiak N."/>
        </authorList>
    </citation>
    <scope>NUCLEOTIDE SEQUENCE</scope>
    <source>
        <strain evidence="2">CPER-KK1</strain>
    </source>
</reference>
<dbReference type="Gene3D" id="1.25.40.10">
    <property type="entry name" value="Tetratricopeptide repeat domain"/>
    <property type="match status" value="1"/>
</dbReference>
<accession>A0A951PMB7</accession>
<dbReference type="InterPro" id="IPR011990">
    <property type="entry name" value="TPR-like_helical_dom_sf"/>
</dbReference>
<proteinExistence type="predicted"/>
<reference evidence="2" key="1">
    <citation type="submission" date="2021-05" db="EMBL/GenBank/DDBJ databases">
        <authorList>
            <person name="Pietrasiak N."/>
            <person name="Ward R."/>
            <person name="Stajich J.E."/>
            <person name="Kurbessoian T."/>
        </authorList>
    </citation>
    <scope>NUCLEOTIDE SEQUENCE</scope>
    <source>
        <strain evidence="2">CPER-KK1</strain>
    </source>
</reference>
<dbReference type="Proteomes" id="UP000753908">
    <property type="component" value="Unassembled WGS sequence"/>
</dbReference>
<dbReference type="InterPro" id="IPR019734">
    <property type="entry name" value="TPR_rpt"/>
</dbReference>
<evidence type="ECO:0000256" key="1">
    <source>
        <dbReference type="PROSITE-ProRule" id="PRU00339"/>
    </source>
</evidence>
<protein>
    <submittedName>
        <fullName evidence="2">Tetratricopeptide repeat protein</fullName>
    </submittedName>
</protein>
<dbReference type="EMBL" id="JAHHIF010000022">
    <property type="protein sequence ID" value="MBW4546216.1"/>
    <property type="molecule type" value="Genomic_DNA"/>
</dbReference>
<dbReference type="SUPFAM" id="SSF48452">
    <property type="entry name" value="TPR-like"/>
    <property type="match status" value="1"/>
</dbReference>
<keyword evidence="1" id="KW-0802">TPR repeat</keyword>
<gene>
    <name evidence="2" type="ORF">KME25_17480</name>
</gene>
<evidence type="ECO:0000313" key="2">
    <source>
        <dbReference type="EMBL" id="MBW4546216.1"/>
    </source>
</evidence>
<dbReference type="PROSITE" id="PS50293">
    <property type="entry name" value="TPR_REGION"/>
    <property type="match status" value="1"/>
</dbReference>
<evidence type="ECO:0000313" key="3">
    <source>
        <dbReference type="Proteomes" id="UP000753908"/>
    </source>
</evidence>
<comment type="caution">
    <text evidence="2">The sequence shown here is derived from an EMBL/GenBank/DDBJ whole genome shotgun (WGS) entry which is preliminary data.</text>
</comment>
<sequence>MLKGIWQWLKGLFRRLFGTSPQASTNRRERQTEVEAPPPLADSDYEYLFRQLLEGVAHGWQQDRVLRWFETLKGRTTETEWVAWLRRFGERVLASPAPNNELATRLVQVGEMTQSLPSVRTIGEVAYDIGRQLLIRQTSGSVWEYDGPDAYPIAASTLPTPPIQETAPTNLEAMQTETITLDELMVRLQQDDNLRQLVAQQLGIETTDPLVIIEELMHQFDTAEQSANNEAQEWFQQGNQQVEAGDFEAAVASYNKALEINPDFHEALFNRDIALDNLR</sequence>
<dbReference type="SMART" id="SM00028">
    <property type="entry name" value="TPR"/>
    <property type="match status" value="1"/>
</dbReference>
<name>A0A951PMB7_9CYAN</name>
<dbReference type="AlphaFoldDB" id="A0A951PMB7"/>
<organism evidence="2 3">
    <name type="scientific">Symplocastrum torsivum CPER-KK1</name>
    <dbReference type="NCBI Taxonomy" id="450513"/>
    <lineage>
        <taxon>Bacteria</taxon>
        <taxon>Bacillati</taxon>
        <taxon>Cyanobacteriota</taxon>
        <taxon>Cyanophyceae</taxon>
        <taxon>Oscillatoriophycideae</taxon>
        <taxon>Oscillatoriales</taxon>
        <taxon>Microcoleaceae</taxon>
        <taxon>Symplocastrum</taxon>
    </lineage>
</organism>